<dbReference type="EMBL" id="FMAH01000003">
    <property type="protein sequence ID" value="SCB14885.1"/>
    <property type="molecule type" value="Genomic_DNA"/>
</dbReference>
<dbReference type="GO" id="GO:0071972">
    <property type="term" value="F:peptidoglycan L,D-transpeptidase activity"/>
    <property type="evidence" value="ECO:0007669"/>
    <property type="project" value="TreeGrafter"/>
</dbReference>
<dbReference type="InterPro" id="IPR006311">
    <property type="entry name" value="TAT_signal"/>
</dbReference>
<dbReference type="Pfam" id="PF03734">
    <property type="entry name" value="YkuD"/>
    <property type="match status" value="1"/>
</dbReference>
<dbReference type="STRING" id="411945.GA0061102_1003280"/>
<keyword evidence="8 9" id="KW-0961">Cell wall biogenesis/degradation</keyword>
<dbReference type="PROSITE" id="PS51257">
    <property type="entry name" value="PROKAR_LIPOPROTEIN"/>
    <property type="match status" value="1"/>
</dbReference>
<evidence type="ECO:0000313" key="13">
    <source>
        <dbReference type="Proteomes" id="UP000199435"/>
    </source>
</evidence>
<keyword evidence="4" id="KW-0808">Transferase</keyword>
<dbReference type="FunFam" id="2.40.440.10:FF:000002">
    <property type="entry name" value="L,D-transpeptidase ErfK/SrfK"/>
    <property type="match status" value="1"/>
</dbReference>
<reference evidence="13" key="1">
    <citation type="submission" date="2016-08" db="EMBL/GenBank/DDBJ databases">
        <authorList>
            <person name="Varghese N."/>
            <person name="Submissions Spin"/>
        </authorList>
    </citation>
    <scope>NUCLEOTIDE SEQUENCE [LARGE SCALE GENOMIC DNA]</scope>
    <source>
        <strain evidence="13">HAMBI 2971</strain>
    </source>
</reference>
<dbReference type="PANTHER" id="PTHR30582">
    <property type="entry name" value="L,D-TRANSPEPTIDASE"/>
    <property type="match status" value="1"/>
</dbReference>
<evidence type="ECO:0000256" key="7">
    <source>
        <dbReference type="ARBA" id="ARBA00022984"/>
    </source>
</evidence>
<feature type="signal peptide" evidence="10">
    <location>
        <begin position="1"/>
        <end position="35"/>
    </location>
</feature>
<evidence type="ECO:0000256" key="5">
    <source>
        <dbReference type="ARBA" id="ARBA00022801"/>
    </source>
</evidence>
<evidence type="ECO:0000256" key="8">
    <source>
        <dbReference type="ARBA" id="ARBA00023316"/>
    </source>
</evidence>
<keyword evidence="12" id="KW-0449">Lipoprotein</keyword>
<dbReference type="GO" id="GO:0016757">
    <property type="term" value="F:glycosyltransferase activity"/>
    <property type="evidence" value="ECO:0007669"/>
    <property type="project" value="UniProtKB-KW"/>
</dbReference>
<accession>A0A1C3UHI6</accession>
<dbReference type="InterPro" id="IPR005490">
    <property type="entry name" value="LD_TPept_cat_dom"/>
</dbReference>
<dbReference type="GO" id="GO:0008360">
    <property type="term" value="P:regulation of cell shape"/>
    <property type="evidence" value="ECO:0007669"/>
    <property type="project" value="UniProtKB-UniRule"/>
</dbReference>
<organism evidence="12 13">
    <name type="scientific">Rhizobium miluonense</name>
    <dbReference type="NCBI Taxonomy" id="411945"/>
    <lineage>
        <taxon>Bacteria</taxon>
        <taxon>Pseudomonadati</taxon>
        <taxon>Pseudomonadota</taxon>
        <taxon>Alphaproteobacteria</taxon>
        <taxon>Hyphomicrobiales</taxon>
        <taxon>Rhizobiaceae</taxon>
        <taxon>Rhizobium/Agrobacterium group</taxon>
        <taxon>Rhizobium</taxon>
    </lineage>
</organism>
<evidence type="ECO:0000256" key="2">
    <source>
        <dbReference type="ARBA" id="ARBA00005992"/>
    </source>
</evidence>
<keyword evidence="5" id="KW-0378">Hydrolase</keyword>
<dbReference type="InterPro" id="IPR050979">
    <property type="entry name" value="LD-transpeptidase"/>
</dbReference>
<dbReference type="Gene3D" id="2.40.440.10">
    <property type="entry name" value="L,D-transpeptidase catalytic domain-like"/>
    <property type="match status" value="1"/>
</dbReference>
<dbReference type="AlphaFoldDB" id="A0A1C3UHI6"/>
<sequence>MSRISSSLSRRTFIFGSLAASATLAGCSTVPGAQGAPGEQAQLQTPLPVTPSPKPLVEPEVTPEVASAPAVSPEIAARYAQLQDGDFTIPAIPYQKIDPKYYRQQVTDPTGEPAGTVVVDTASRFLYLVQPGGKAIRYGVGIGREGFAWKGEGTIHWRQHWPRWKPPSDMIARQPGLAKFSVANGGMAPGLKNPLGARALYIFQNGKDTLYRLHGTPDWKSIGKATSSGCVRLINQDAIDLYERVPYHARIVVYQTPLPGTAA</sequence>
<evidence type="ECO:0000256" key="3">
    <source>
        <dbReference type="ARBA" id="ARBA00022676"/>
    </source>
</evidence>
<dbReference type="UniPathway" id="UPA00219"/>
<proteinExistence type="inferred from homology"/>
<dbReference type="InterPro" id="IPR038063">
    <property type="entry name" value="Transpep_catalytic_dom"/>
</dbReference>
<comment type="similarity">
    <text evidence="2">Belongs to the YkuD family.</text>
</comment>
<keyword evidence="7 9" id="KW-0573">Peptidoglycan synthesis</keyword>
<gene>
    <name evidence="12" type="ORF">GA0061102_1003280</name>
</gene>
<keyword evidence="10" id="KW-0732">Signal</keyword>
<keyword evidence="6 9" id="KW-0133">Cell shape</keyword>
<evidence type="ECO:0000256" key="10">
    <source>
        <dbReference type="SAM" id="SignalP"/>
    </source>
</evidence>
<keyword evidence="3" id="KW-0328">Glycosyltransferase</keyword>
<comment type="pathway">
    <text evidence="1 9">Cell wall biogenesis; peptidoglycan biosynthesis.</text>
</comment>
<dbReference type="RefSeq" id="WP_092844745.1">
    <property type="nucleotide sequence ID" value="NZ_FMAH01000003.1"/>
</dbReference>
<feature type="active site" description="Nucleophile" evidence="9">
    <location>
        <position position="230"/>
    </location>
</feature>
<dbReference type="OrthoDB" id="8478453at2"/>
<dbReference type="GO" id="GO:0005576">
    <property type="term" value="C:extracellular region"/>
    <property type="evidence" value="ECO:0007669"/>
    <property type="project" value="TreeGrafter"/>
</dbReference>
<evidence type="ECO:0000256" key="6">
    <source>
        <dbReference type="ARBA" id="ARBA00022960"/>
    </source>
</evidence>
<evidence type="ECO:0000256" key="1">
    <source>
        <dbReference type="ARBA" id="ARBA00004752"/>
    </source>
</evidence>
<feature type="chain" id="PRO_5008683132" evidence="10">
    <location>
        <begin position="36"/>
        <end position="263"/>
    </location>
</feature>
<dbReference type="GO" id="GO:0071555">
    <property type="term" value="P:cell wall organization"/>
    <property type="evidence" value="ECO:0007669"/>
    <property type="project" value="UniProtKB-UniRule"/>
</dbReference>
<feature type="active site" description="Proton donor/acceptor" evidence="9">
    <location>
        <position position="214"/>
    </location>
</feature>
<dbReference type="SUPFAM" id="SSF141523">
    <property type="entry name" value="L,D-transpeptidase catalytic domain-like"/>
    <property type="match status" value="1"/>
</dbReference>
<feature type="domain" description="L,D-TPase catalytic" evidence="11">
    <location>
        <begin position="115"/>
        <end position="254"/>
    </location>
</feature>
<name>A0A1C3UHI6_9HYPH</name>
<evidence type="ECO:0000256" key="4">
    <source>
        <dbReference type="ARBA" id="ARBA00022679"/>
    </source>
</evidence>
<keyword evidence="13" id="KW-1185">Reference proteome</keyword>
<evidence type="ECO:0000259" key="11">
    <source>
        <dbReference type="PROSITE" id="PS52029"/>
    </source>
</evidence>
<evidence type="ECO:0000313" key="12">
    <source>
        <dbReference type="EMBL" id="SCB14885.1"/>
    </source>
</evidence>
<dbReference type="Proteomes" id="UP000199435">
    <property type="component" value="Unassembled WGS sequence"/>
</dbReference>
<dbReference type="GO" id="GO:0018104">
    <property type="term" value="P:peptidoglycan-protein cross-linking"/>
    <property type="evidence" value="ECO:0007669"/>
    <property type="project" value="TreeGrafter"/>
</dbReference>
<dbReference type="PANTHER" id="PTHR30582:SF24">
    <property type="entry name" value="L,D-TRANSPEPTIDASE ERFK_SRFK-RELATED"/>
    <property type="match status" value="1"/>
</dbReference>
<evidence type="ECO:0000256" key="9">
    <source>
        <dbReference type="PROSITE-ProRule" id="PRU01373"/>
    </source>
</evidence>
<dbReference type="PROSITE" id="PS52029">
    <property type="entry name" value="LD_TPASE"/>
    <property type="match status" value="1"/>
</dbReference>
<protein>
    <submittedName>
        <fullName evidence="12">Lipoprotein-anchoring transpeptidase ErfK/SrfK</fullName>
    </submittedName>
</protein>
<dbReference type="PROSITE" id="PS51318">
    <property type="entry name" value="TAT"/>
    <property type="match status" value="1"/>
</dbReference>
<dbReference type="CDD" id="cd16913">
    <property type="entry name" value="YkuD_like"/>
    <property type="match status" value="1"/>
</dbReference>